<dbReference type="InterPro" id="IPR001347">
    <property type="entry name" value="SIS_dom"/>
</dbReference>
<dbReference type="PANTHER" id="PTHR43443:SF1">
    <property type="entry name" value="3-HEXULOSE-6-PHOSPHATE ISOMERASE"/>
    <property type="match status" value="1"/>
</dbReference>
<dbReference type="InterPro" id="IPR017552">
    <property type="entry name" value="PHI/rmpB"/>
</dbReference>
<dbReference type="OrthoDB" id="9797832at2"/>
<reference evidence="4" key="1">
    <citation type="submission" date="2017-01" db="EMBL/GenBank/DDBJ databases">
        <authorList>
            <person name="Varghese N."/>
            <person name="Submissions S."/>
        </authorList>
    </citation>
    <scope>NUCLEOTIDE SEQUENCE [LARGE SCALE GENOMIC DNA]</scope>
    <source>
        <strain evidence="4">DSM 15366</strain>
    </source>
</reference>
<dbReference type="NCBIfam" id="TIGR03127">
    <property type="entry name" value="RuMP_HxlB"/>
    <property type="match status" value="1"/>
</dbReference>
<dbReference type="AlphaFoldDB" id="A0A1N6UG32"/>
<dbReference type="CDD" id="cd05005">
    <property type="entry name" value="SIS_PHI"/>
    <property type="match status" value="1"/>
</dbReference>
<accession>A0A1N6UG32</accession>
<evidence type="ECO:0000259" key="2">
    <source>
        <dbReference type="PROSITE" id="PS51464"/>
    </source>
</evidence>
<dbReference type="Gene3D" id="3.40.50.10490">
    <property type="entry name" value="Glucose-6-phosphate isomerase like protein, domain 1"/>
    <property type="match status" value="1"/>
</dbReference>
<dbReference type="GO" id="GO:0097367">
    <property type="term" value="F:carbohydrate derivative binding"/>
    <property type="evidence" value="ECO:0007669"/>
    <property type="project" value="InterPro"/>
</dbReference>
<dbReference type="Pfam" id="PF01380">
    <property type="entry name" value="SIS"/>
    <property type="match status" value="1"/>
</dbReference>
<dbReference type="SUPFAM" id="SSF53697">
    <property type="entry name" value="SIS domain"/>
    <property type="match status" value="1"/>
</dbReference>
<dbReference type="PANTHER" id="PTHR43443">
    <property type="entry name" value="3-HEXULOSE-6-PHOSPHATE ISOMERASE"/>
    <property type="match status" value="1"/>
</dbReference>
<dbReference type="Proteomes" id="UP000186953">
    <property type="component" value="Unassembled WGS sequence"/>
</dbReference>
<dbReference type="STRING" id="228959.SAMN05421797_102327"/>
<dbReference type="RefSeq" id="WP_076548287.1">
    <property type="nucleotide sequence ID" value="NZ_FTMA01000002.1"/>
</dbReference>
<protein>
    <submittedName>
        <fullName evidence="3">3-hexulose-6-phosphate isomerase</fullName>
    </submittedName>
</protein>
<evidence type="ECO:0000313" key="4">
    <source>
        <dbReference type="Proteomes" id="UP000186953"/>
    </source>
</evidence>
<feature type="domain" description="SIS" evidence="2">
    <location>
        <begin position="39"/>
        <end position="181"/>
    </location>
</feature>
<name>A0A1N6UG32_9FLAO</name>
<dbReference type="PROSITE" id="PS51464">
    <property type="entry name" value="SIS"/>
    <property type="match status" value="1"/>
</dbReference>
<comment type="similarity">
    <text evidence="1">Belongs to the SIS family. PHI subfamily.</text>
</comment>
<dbReference type="EMBL" id="FTMA01000002">
    <property type="protein sequence ID" value="SIQ64522.1"/>
    <property type="molecule type" value="Genomic_DNA"/>
</dbReference>
<keyword evidence="4" id="KW-1185">Reference proteome</keyword>
<gene>
    <name evidence="3" type="ORF">SAMN05421797_102327</name>
</gene>
<dbReference type="InterPro" id="IPR046348">
    <property type="entry name" value="SIS_dom_sf"/>
</dbReference>
<evidence type="ECO:0000313" key="3">
    <source>
        <dbReference type="EMBL" id="SIQ64522.1"/>
    </source>
</evidence>
<dbReference type="GO" id="GO:1901135">
    <property type="term" value="P:carbohydrate derivative metabolic process"/>
    <property type="evidence" value="ECO:0007669"/>
    <property type="project" value="InterPro"/>
</dbReference>
<proteinExistence type="inferred from homology"/>
<evidence type="ECO:0000256" key="1">
    <source>
        <dbReference type="ARBA" id="ARBA00009235"/>
    </source>
</evidence>
<organism evidence="3 4">
    <name type="scientific">Maribacter ulvicola</name>
    <dbReference type="NCBI Taxonomy" id="228959"/>
    <lineage>
        <taxon>Bacteria</taxon>
        <taxon>Pseudomonadati</taxon>
        <taxon>Bacteroidota</taxon>
        <taxon>Flavobacteriia</taxon>
        <taxon>Flavobacteriales</taxon>
        <taxon>Flavobacteriaceae</taxon>
        <taxon>Maribacter</taxon>
    </lineage>
</organism>
<sequence>MEDILKNKESQLIESAMSTIINEHIKLIHSINYNQLAKLIPTINNAKHIFVMGAGRTGLMMKASAMRLMHLGYQVHVVGETTAPAIAEGDVLIAGSGSGTTSGIVRAAETAKNVGADVICFTTDNTSNLATLANYTIVIPAAQKQARDENVSKQYAGSLFEQSLLLSFDALIQTLWDLDGSTAAELWKRHANME</sequence>
<dbReference type="GO" id="GO:0016853">
    <property type="term" value="F:isomerase activity"/>
    <property type="evidence" value="ECO:0007669"/>
    <property type="project" value="UniProtKB-KW"/>
</dbReference>
<keyword evidence="3" id="KW-0413">Isomerase</keyword>